<gene>
    <name evidence="3" type="primary">lrrc71</name>
</gene>
<keyword evidence="2" id="KW-1185">Reference proteome</keyword>
<protein>
    <submittedName>
        <fullName evidence="3">Leucine-rich repeat-containing protein 71 isoform X1</fullName>
    </submittedName>
</protein>
<dbReference type="SMART" id="SM00368">
    <property type="entry name" value="LRR_RI"/>
    <property type="match status" value="4"/>
</dbReference>
<feature type="region of interest" description="Disordered" evidence="1">
    <location>
        <begin position="69"/>
        <end position="94"/>
    </location>
</feature>
<evidence type="ECO:0000313" key="3">
    <source>
        <dbReference type="RefSeq" id="XP_013997559.2"/>
    </source>
</evidence>
<dbReference type="PANTHER" id="PTHR46984">
    <property type="entry name" value="LEUCINE-RICH REPEAT-CONTAINING PROTEIN 71"/>
    <property type="match status" value="1"/>
</dbReference>
<feature type="compositionally biased region" description="Polar residues" evidence="1">
    <location>
        <begin position="77"/>
        <end position="94"/>
    </location>
</feature>
<dbReference type="PaxDb" id="8030-ENSSSAP00000012689"/>
<sequence>MKKRVEKVVKVVKEKAAGNVEDEFSKIAGLNIQEKCPVQRIDDYQCSGSLEMDFPELCSLLGMKEIPAVTPRPPASVTPTTERGNMEESQSQMGAGIATTTWCPKPRLQVELESEDPHSIKEVRVCGWKVDELMARVLNKTLPALSNLQNLHLWRAGLTGRTLTSLKNTISLCSNLRTVVLEGNPLPEQSYHLLISEDSMLTHVSLRNNRIGEVGARLIGSALATAQAANNNLLSLNLAFNSIGDAGAAHLAQGLRLNRSLLCLSLANNHIGDTGASRLAEVLGPFSLTHDEVVERRRLLLRRDQSPSHADSKCERPLSIPSSSSLERNVSKGAKVASKKKDTAKKDEKPAANQTGGVAGKKEEPKLARKASDTKLPRGKGGKSGVKEKRPSVLDQEEKANATQNKSAELVETVSPLLEPGVQHTGGRVILPGNTALTSLNLAGNMLSEQSLLLFLSSVGAQTEGGGLLRLCLNRNRFPPDCDSFLKIKELMSLRDPLNKTASAQVDERGRQHKL</sequence>
<proteinExistence type="predicted"/>
<dbReference type="Proteomes" id="UP001652741">
    <property type="component" value="Chromosome ssa14"/>
</dbReference>
<dbReference type="Gene3D" id="3.80.10.10">
    <property type="entry name" value="Ribonuclease Inhibitor"/>
    <property type="match status" value="1"/>
</dbReference>
<dbReference type="InterPro" id="IPR053040">
    <property type="entry name" value="LRR-containing_protein_71"/>
</dbReference>
<organism evidence="2 3">
    <name type="scientific">Salmo salar</name>
    <name type="common">Atlantic salmon</name>
    <dbReference type="NCBI Taxonomy" id="8030"/>
    <lineage>
        <taxon>Eukaryota</taxon>
        <taxon>Metazoa</taxon>
        <taxon>Chordata</taxon>
        <taxon>Craniata</taxon>
        <taxon>Vertebrata</taxon>
        <taxon>Euteleostomi</taxon>
        <taxon>Actinopterygii</taxon>
        <taxon>Neopterygii</taxon>
        <taxon>Teleostei</taxon>
        <taxon>Protacanthopterygii</taxon>
        <taxon>Salmoniformes</taxon>
        <taxon>Salmonidae</taxon>
        <taxon>Salmoninae</taxon>
        <taxon>Salmo</taxon>
    </lineage>
</organism>
<feature type="compositionally biased region" description="Basic and acidic residues" evidence="1">
    <location>
        <begin position="339"/>
        <end position="350"/>
    </location>
</feature>
<dbReference type="KEGG" id="sasa:106570094"/>
<feature type="compositionally biased region" description="Basic and acidic residues" evidence="1">
    <location>
        <begin position="385"/>
        <end position="400"/>
    </location>
</feature>
<dbReference type="InterPro" id="IPR032675">
    <property type="entry name" value="LRR_dom_sf"/>
</dbReference>
<dbReference type="PANTHER" id="PTHR46984:SF1">
    <property type="entry name" value="LEUCINE-RICH REPEAT-CONTAINING PROTEIN 71"/>
    <property type="match status" value="1"/>
</dbReference>
<dbReference type="SUPFAM" id="SSF52047">
    <property type="entry name" value="RNI-like"/>
    <property type="match status" value="1"/>
</dbReference>
<dbReference type="STRING" id="8030.ENSSSAP00000012689"/>
<dbReference type="Pfam" id="PF13516">
    <property type="entry name" value="LRR_6"/>
    <property type="match status" value="3"/>
</dbReference>
<feature type="compositionally biased region" description="Basic and acidic residues" evidence="1">
    <location>
        <begin position="304"/>
        <end position="316"/>
    </location>
</feature>
<accession>A0A1S3M3S1</accession>
<feature type="compositionally biased region" description="Basic and acidic residues" evidence="1">
    <location>
        <begin position="360"/>
        <end position="376"/>
    </location>
</feature>
<dbReference type="AlphaFoldDB" id="A0A1S3M3S1"/>
<dbReference type="InterPro" id="IPR001611">
    <property type="entry name" value="Leu-rich_rpt"/>
</dbReference>
<feature type="region of interest" description="Disordered" evidence="1">
    <location>
        <begin position="304"/>
        <end position="407"/>
    </location>
</feature>
<dbReference type="Bgee" id="ENSSSAG00000006316">
    <property type="expression patterns" value="Expressed in semen and 18 other cell types or tissues"/>
</dbReference>
<evidence type="ECO:0000256" key="1">
    <source>
        <dbReference type="SAM" id="MobiDB-lite"/>
    </source>
</evidence>
<dbReference type="GeneID" id="106570094"/>
<dbReference type="RefSeq" id="XP_013997559.2">
    <property type="nucleotide sequence ID" value="XM_014142084.2"/>
</dbReference>
<dbReference type="CTD" id="149499"/>
<name>A0A1S3M3S1_SALSA</name>
<evidence type="ECO:0000313" key="2">
    <source>
        <dbReference type="Proteomes" id="UP001652741"/>
    </source>
</evidence>
<reference evidence="3" key="1">
    <citation type="submission" date="2025-08" db="UniProtKB">
        <authorList>
            <consortium name="RefSeq"/>
        </authorList>
    </citation>
    <scope>IDENTIFICATION</scope>
</reference>